<dbReference type="RefSeq" id="WP_309900885.1">
    <property type="nucleotide sequence ID" value="NZ_JAVDRF010000003.1"/>
</dbReference>
<dbReference type="Proteomes" id="UP001184230">
    <property type="component" value="Unassembled WGS sequence"/>
</dbReference>
<feature type="compositionally biased region" description="Polar residues" evidence="1">
    <location>
        <begin position="29"/>
        <end position="43"/>
    </location>
</feature>
<keyword evidence="2" id="KW-0808">Transferase</keyword>
<dbReference type="Gene3D" id="1.10.10.60">
    <property type="entry name" value="Homeodomain-like"/>
    <property type="match status" value="1"/>
</dbReference>
<sequence>MSRSARPAEAWPARKQDRRTGGSRRPAINNRSSTHVYSRTASASAARWPPQAERVAAATSLPEAPELSVDELARQHRVSRRELERDFRRWLGIAPAGCARLVRFQCAARAIADGRVHRLGRMRSSMSRPRRFASSRFAARQLRWTRLFQ</sequence>
<protein>
    <submittedName>
        <fullName evidence="2">Methylphosphotriester-DNA--protein-cysteine methyltransferase</fullName>
    </submittedName>
</protein>
<dbReference type="GO" id="GO:0032259">
    <property type="term" value="P:methylation"/>
    <property type="evidence" value="ECO:0007669"/>
    <property type="project" value="UniProtKB-KW"/>
</dbReference>
<name>A0ABU1NCT8_9BURK</name>
<dbReference type="EMBL" id="JAVDRF010000003">
    <property type="protein sequence ID" value="MDR6536158.1"/>
    <property type="molecule type" value="Genomic_DNA"/>
</dbReference>
<evidence type="ECO:0000256" key="1">
    <source>
        <dbReference type="SAM" id="MobiDB-lite"/>
    </source>
</evidence>
<accession>A0ABU1NCT8</accession>
<organism evidence="2 3">
    <name type="scientific">Variovorax soli</name>
    <dbReference type="NCBI Taxonomy" id="376815"/>
    <lineage>
        <taxon>Bacteria</taxon>
        <taxon>Pseudomonadati</taxon>
        <taxon>Pseudomonadota</taxon>
        <taxon>Betaproteobacteria</taxon>
        <taxon>Burkholderiales</taxon>
        <taxon>Comamonadaceae</taxon>
        <taxon>Variovorax</taxon>
    </lineage>
</organism>
<proteinExistence type="predicted"/>
<gene>
    <name evidence="2" type="ORF">J2739_001928</name>
</gene>
<dbReference type="GO" id="GO:0008168">
    <property type="term" value="F:methyltransferase activity"/>
    <property type="evidence" value="ECO:0007669"/>
    <property type="project" value="UniProtKB-KW"/>
</dbReference>
<evidence type="ECO:0000313" key="3">
    <source>
        <dbReference type="Proteomes" id="UP001184230"/>
    </source>
</evidence>
<reference evidence="2 3" key="1">
    <citation type="submission" date="2023-07" db="EMBL/GenBank/DDBJ databases">
        <title>Sorghum-associated microbial communities from plants grown in Nebraska, USA.</title>
        <authorList>
            <person name="Schachtman D."/>
        </authorList>
    </citation>
    <scope>NUCLEOTIDE SEQUENCE [LARGE SCALE GENOMIC DNA]</scope>
    <source>
        <strain evidence="2 3">DS1781</strain>
    </source>
</reference>
<keyword evidence="3" id="KW-1185">Reference proteome</keyword>
<feature type="region of interest" description="Disordered" evidence="1">
    <location>
        <begin position="1"/>
        <end position="60"/>
    </location>
</feature>
<comment type="caution">
    <text evidence="2">The sequence shown here is derived from an EMBL/GenBank/DDBJ whole genome shotgun (WGS) entry which is preliminary data.</text>
</comment>
<keyword evidence="2" id="KW-0489">Methyltransferase</keyword>
<evidence type="ECO:0000313" key="2">
    <source>
        <dbReference type="EMBL" id="MDR6536158.1"/>
    </source>
</evidence>